<protein>
    <submittedName>
        <fullName evidence="3">DUF927 domain-containing protein</fullName>
    </submittedName>
</protein>
<proteinExistence type="predicted"/>
<accession>A0A7H9BGJ1</accession>
<dbReference type="EMBL" id="CP058627">
    <property type="protein sequence ID" value="QLG87061.1"/>
    <property type="molecule type" value="Genomic_DNA"/>
</dbReference>
<gene>
    <name evidence="3" type="ORF">HQ393_01715</name>
</gene>
<feature type="domain" description="DUF927" evidence="2">
    <location>
        <begin position="69"/>
        <end position="350"/>
    </location>
</feature>
<dbReference type="InterPro" id="IPR009270">
    <property type="entry name" value="DUF927"/>
</dbReference>
<dbReference type="Proteomes" id="UP000509597">
    <property type="component" value="Chromosome"/>
</dbReference>
<reference evidence="3 4" key="1">
    <citation type="submission" date="2020-07" db="EMBL/GenBank/DDBJ databases">
        <title>Complete genome sequence of Chitinibacter sp. 2T18.</title>
        <authorList>
            <person name="Bae J.-W."/>
            <person name="Choi J.-W."/>
        </authorList>
    </citation>
    <scope>NUCLEOTIDE SEQUENCE [LARGE SCALE GENOMIC DNA]</scope>
    <source>
        <strain evidence="3 4">2T18</strain>
    </source>
</reference>
<organism evidence="3 4">
    <name type="scientific">Chitinibacter bivalviorum</name>
    <dbReference type="NCBI Taxonomy" id="2739434"/>
    <lineage>
        <taxon>Bacteria</taxon>
        <taxon>Pseudomonadati</taxon>
        <taxon>Pseudomonadota</taxon>
        <taxon>Betaproteobacteria</taxon>
        <taxon>Neisseriales</taxon>
        <taxon>Chitinibacteraceae</taxon>
        <taxon>Chitinibacter</taxon>
    </lineage>
</organism>
<evidence type="ECO:0000313" key="4">
    <source>
        <dbReference type="Proteomes" id="UP000509597"/>
    </source>
</evidence>
<name>A0A7H9BGJ1_9NEIS</name>
<keyword evidence="4" id="KW-1185">Reference proteome</keyword>
<sequence length="650" mass="69797">MTSVSVDSGDAAKLGADLELLKNPASATPLNAKAEQVANDAAPAPLATKGASGKKPRKRTTPKVSGGSFKLNSRGVWFVPDQSDDGAGDGGDVWLSEHLKVVAQVRDVDDLEWAVRVELQDMDGNIKEHTIPWKRLSSDQSTAILDELTAMGLAISFTLQHKRWLVQYLQTARDAPRGRLVPATGWFKETGAFVLPAEVIGDAGEWLIYDGSLKVPVLASGYPDAWRDGVARYAVGNPLLLLTLGAAFAAPLMGMAGLDSGGFHIVGASKKGKSTVCDLAASVYGKPEDYRQTWSATAAGLEYTTAAFNHLPLLLDEISQADAKGVGRMVYMLSQGKGKARGRDTGGVRDLTRWRCFILSNGENDLASVIKEGGGKINAGQEVRFIGLSADRKHGAFDDLHGFTDAPALCKHMALTAAANHGSIGREYLARLAGADRIELKAQIHAAMAKFSREAIPLGASNQVSHAAQYFALCGFAGELAASLGLADWATGTAWAAARVMYADWLHGRGGAGDGEDKAILRQVKLFFERYGLSGFQSWNDEKNTTFDEKSAIRPDNCGYRKTVEIDAIDESNQPKLSETTYFVLPNVWRSRILEGLDLKRANKLLLELGILHPDSKGGASRAERLPTSGRDKVRVYMVNAAALLGADDE</sequence>
<dbReference type="KEGG" id="chiz:HQ393_01715"/>
<evidence type="ECO:0000259" key="2">
    <source>
        <dbReference type="Pfam" id="PF06048"/>
    </source>
</evidence>
<evidence type="ECO:0000256" key="1">
    <source>
        <dbReference type="SAM" id="MobiDB-lite"/>
    </source>
</evidence>
<dbReference type="Pfam" id="PF06048">
    <property type="entry name" value="DUF927"/>
    <property type="match status" value="1"/>
</dbReference>
<dbReference type="AlphaFoldDB" id="A0A7H9BGJ1"/>
<evidence type="ECO:0000313" key="3">
    <source>
        <dbReference type="EMBL" id="QLG87061.1"/>
    </source>
</evidence>
<dbReference type="RefSeq" id="WP_179357147.1">
    <property type="nucleotide sequence ID" value="NZ_CP058627.1"/>
</dbReference>
<feature type="compositionally biased region" description="Basic residues" evidence="1">
    <location>
        <begin position="52"/>
        <end position="61"/>
    </location>
</feature>
<feature type="region of interest" description="Disordered" evidence="1">
    <location>
        <begin position="35"/>
        <end position="66"/>
    </location>
</feature>